<comment type="caution">
    <text evidence="1">The sequence shown here is derived from an EMBL/GenBank/DDBJ whole genome shotgun (WGS) entry which is preliminary data.</text>
</comment>
<reference evidence="1 2" key="1">
    <citation type="submission" date="2011-08" db="EMBL/GenBank/DDBJ databases">
        <title>The Genome Sequence of Oribacterium sp. ACB7.</title>
        <authorList>
            <consortium name="The Broad Institute Genome Sequencing Platform"/>
            <person name="Earl A."/>
            <person name="Ward D."/>
            <person name="Feldgarden M."/>
            <person name="Gevers D."/>
            <person name="Sizova M."/>
            <person name="Hazen A."/>
            <person name="Epstein S."/>
            <person name="Young S.K."/>
            <person name="Zeng Q."/>
            <person name="Gargeya S."/>
            <person name="Fitzgerald M."/>
            <person name="Haas B."/>
            <person name="Abouelleil A."/>
            <person name="Alvarado L."/>
            <person name="Arachchi H.M."/>
            <person name="Berlin A."/>
            <person name="Brown A."/>
            <person name="Chapman S.B."/>
            <person name="Chen Z."/>
            <person name="Dunbar C."/>
            <person name="Freedman E."/>
            <person name="Gearin G."/>
            <person name="Gellesch M."/>
            <person name="Goldberg J."/>
            <person name="Griggs A."/>
            <person name="Gujja S."/>
            <person name="Heiman D."/>
            <person name="Howarth C."/>
            <person name="Larson L."/>
            <person name="Lui A."/>
            <person name="MacDonald P.J.P."/>
            <person name="Montmayeur A."/>
            <person name="Murphy C."/>
            <person name="Neiman D."/>
            <person name="Pearson M."/>
            <person name="Priest M."/>
            <person name="Roberts A."/>
            <person name="Saif S."/>
            <person name="Shea T."/>
            <person name="Shenoy N."/>
            <person name="Sisk P."/>
            <person name="Stolte C."/>
            <person name="Sykes S."/>
            <person name="Wortman J."/>
            <person name="Nusbaum C."/>
            <person name="Birren B."/>
        </authorList>
    </citation>
    <scope>NUCLEOTIDE SEQUENCE [LARGE SCALE GENOMIC DNA]</scope>
    <source>
        <strain evidence="1 2">ACB7</strain>
    </source>
</reference>
<keyword evidence="2" id="KW-1185">Reference proteome</keyword>
<dbReference type="HOGENOM" id="CLU_067518_1_0_9"/>
<evidence type="ECO:0000313" key="1">
    <source>
        <dbReference type="EMBL" id="EHL10890.1"/>
    </source>
</evidence>
<evidence type="ECO:0000313" key="2">
    <source>
        <dbReference type="Proteomes" id="UP000003527"/>
    </source>
</evidence>
<proteinExistence type="predicted"/>
<gene>
    <name evidence="1" type="ORF">HMPREF9624_01037</name>
</gene>
<sequence>MISSEKITVVVQGAIVPDEGRGTKEVCESIRALLPGAEIILSTWENSNYQGIPYDKVLENKDPGALDSQYEGREKSAVRNNFNRQLISTLQGIREAGREYVMKLRSDSLLRDLSFLRFYEKYGREQNIACFEPRNPWGEFLNQLSLCDFWFFAPKEKMLKLWDIPLYENGMLKERDILGEEYLLGQFIRKKENLELPVFFSDAASYRDTIYKSTLRDDFLIIPNRKSGIFCTKYPGLNDFYTVCIKHYVISFSDWISFQEPGKQVKQFLAFHFLQGLSGTIFGRIKKIKRGSHGAKK</sequence>
<organism evidence="1 2">
    <name type="scientific">Oribacterium asaccharolyticum ACB7</name>
    <dbReference type="NCBI Taxonomy" id="796944"/>
    <lineage>
        <taxon>Bacteria</taxon>
        <taxon>Bacillati</taxon>
        <taxon>Bacillota</taxon>
        <taxon>Clostridia</taxon>
        <taxon>Lachnospirales</taxon>
        <taxon>Lachnospiraceae</taxon>
        <taxon>Oribacterium</taxon>
    </lineage>
</organism>
<dbReference type="AlphaFoldDB" id="G9WVV3"/>
<dbReference type="Proteomes" id="UP000003527">
    <property type="component" value="Unassembled WGS sequence"/>
</dbReference>
<dbReference type="InterPro" id="IPR011122">
    <property type="entry name" value="WavE"/>
</dbReference>
<dbReference type="PATRIC" id="fig|796944.3.peg.1770"/>
<dbReference type="RefSeq" id="WP_009536850.1">
    <property type="nucleotide sequence ID" value="NZ_JH414505.1"/>
</dbReference>
<name>G9WVV3_9FIRM</name>
<dbReference type="Pfam" id="PF07507">
    <property type="entry name" value="WavE"/>
    <property type="match status" value="1"/>
</dbReference>
<evidence type="ECO:0008006" key="3">
    <source>
        <dbReference type="Google" id="ProtNLM"/>
    </source>
</evidence>
<dbReference type="EMBL" id="AFZD01000018">
    <property type="protein sequence ID" value="EHL10890.1"/>
    <property type="molecule type" value="Genomic_DNA"/>
</dbReference>
<protein>
    <recommendedName>
        <fullName evidence="3">WavE lipopolysaccharide synthesis</fullName>
    </recommendedName>
</protein>
<accession>G9WVV3</accession>